<proteinExistence type="inferred from homology"/>
<feature type="region of interest" description="Disordered" evidence="7">
    <location>
        <begin position="235"/>
        <end position="274"/>
    </location>
</feature>
<comment type="caution">
    <text evidence="8">The sequence shown here is derived from an EMBL/GenBank/DDBJ whole genome shotgun (WGS) entry which is preliminary data.</text>
</comment>
<evidence type="ECO:0000256" key="7">
    <source>
        <dbReference type="SAM" id="MobiDB-lite"/>
    </source>
</evidence>
<dbReference type="Gene3D" id="3.40.50.10490">
    <property type="entry name" value="Glucose-6-phosphate isomerase like protein, domain 1"/>
    <property type="match status" value="1"/>
</dbReference>
<dbReference type="PANTHER" id="PTHR12534:SF0">
    <property type="entry name" value="SMALL RIBOSOMAL SUBUNIT PROTEIN US2M"/>
    <property type="match status" value="1"/>
</dbReference>
<evidence type="ECO:0000256" key="1">
    <source>
        <dbReference type="ARBA" id="ARBA00006242"/>
    </source>
</evidence>
<protein>
    <recommendedName>
        <fullName evidence="4 5">Small ribosomal subunit protein uS2</fullName>
    </recommendedName>
</protein>
<evidence type="ECO:0000313" key="9">
    <source>
        <dbReference type="Proteomes" id="UP001595528"/>
    </source>
</evidence>
<dbReference type="InterPro" id="IPR001865">
    <property type="entry name" value="Ribosomal_uS2"/>
</dbReference>
<dbReference type="HAMAP" id="MF_00291_B">
    <property type="entry name" value="Ribosomal_uS2_B"/>
    <property type="match status" value="1"/>
</dbReference>
<dbReference type="SUPFAM" id="SSF52313">
    <property type="entry name" value="Ribosomal protein S2"/>
    <property type="match status" value="1"/>
</dbReference>
<gene>
    <name evidence="5 8" type="primary">rpsB</name>
    <name evidence="8" type="ORF">ACFOGJ_01455</name>
</gene>
<dbReference type="InterPro" id="IPR005706">
    <property type="entry name" value="Ribosomal_uS2_bac/mit/plastid"/>
</dbReference>
<dbReference type="PRINTS" id="PR00395">
    <property type="entry name" value="RIBOSOMALS2"/>
</dbReference>
<dbReference type="CDD" id="cd01425">
    <property type="entry name" value="RPS2"/>
    <property type="match status" value="1"/>
</dbReference>
<name>A0ABV7KU61_9PROT</name>
<dbReference type="GO" id="GO:0005840">
    <property type="term" value="C:ribosome"/>
    <property type="evidence" value="ECO:0007669"/>
    <property type="project" value="UniProtKB-KW"/>
</dbReference>
<dbReference type="EMBL" id="JBHRTR010000005">
    <property type="protein sequence ID" value="MFC3225877.1"/>
    <property type="molecule type" value="Genomic_DNA"/>
</dbReference>
<evidence type="ECO:0000313" key="8">
    <source>
        <dbReference type="EMBL" id="MFC3225877.1"/>
    </source>
</evidence>
<dbReference type="PANTHER" id="PTHR12534">
    <property type="entry name" value="30S RIBOSOMAL PROTEIN S2 PROKARYOTIC AND ORGANELLAR"/>
    <property type="match status" value="1"/>
</dbReference>
<dbReference type="InterPro" id="IPR023591">
    <property type="entry name" value="Ribosomal_uS2_flav_dom_sf"/>
</dbReference>
<organism evidence="8 9">
    <name type="scientific">Marinibaculum pumilum</name>
    <dbReference type="NCBI Taxonomy" id="1766165"/>
    <lineage>
        <taxon>Bacteria</taxon>
        <taxon>Pseudomonadati</taxon>
        <taxon>Pseudomonadota</taxon>
        <taxon>Alphaproteobacteria</taxon>
        <taxon>Rhodospirillales</taxon>
        <taxon>Rhodospirillaceae</taxon>
        <taxon>Marinibaculum</taxon>
    </lineage>
</organism>
<evidence type="ECO:0000256" key="6">
    <source>
        <dbReference type="RuleBase" id="RU003631"/>
    </source>
</evidence>
<reference evidence="9" key="1">
    <citation type="journal article" date="2019" name="Int. J. Syst. Evol. Microbiol.">
        <title>The Global Catalogue of Microorganisms (GCM) 10K type strain sequencing project: providing services to taxonomists for standard genome sequencing and annotation.</title>
        <authorList>
            <consortium name="The Broad Institute Genomics Platform"/>
            <consortium name="The Broad Institute Genome Sequencing Center for Infectious Disease"/>
            <person name="Wu L."/>
            <person name="Ma J."/>
        </authorList>
    </citation>
    <scope>NUCLEOTIDE SEQUENCE [LARGE SCALE GENOMIC DNA]</scope>
    <source>
        <strain evidence="9">KCTC 42964</strain>
    </source>
</reference>
<dbReference type="RefSeq" id="WP_379897617.1">
    <property type="nucleotide sequence ID" value="NZ_JBHRTR010000005.1"/>
</dbReference>
<dbReference type="PROSITE" id="PS00963">
    <property type="entry name" value="RIBOSOMAL_S2_2"/>
    <property type="match status" value="1"/>
</dbReference>
<keyword evidence="3 5" id="KW-0687">Ribonucleoprotein</keyword>
<evidence type="ECO:0000256" key="3">
    <source>
        <dbReference type="ARBA" id="ARBA00023274"/>
    </source>
</evidence>
<dbReference type="PROSITE" id="PS00962">
    <property type="entry name" value="RIBOSOMAL_S2_1"/>
    <property type="match status" value="1"/>
</dbReference>
<comment type="similarity">
    <text evidence="1 5 6">Belongs to the universal ribosomal protein uS2 family.</text>
</comment>
<evidence type="ECO:0000256" key="5">
    <source>
        <dbReference type="HAMAP-Rule" id="MF_00291"/>
    </source>
</evidence>
<dbReference type="Pfam" id="PF00318">
    <property type="entry name" value="Ribosomal_S2"/>
    <property type="match status" value="1"/>
</dbReference>
<keyword evidence="2 5" id="KW-0689">Ribosomal protein</keyword>
<evidence type="ECO:0000256" key="2">
    <source>
        <dbReference type="ARBA" id="ARBA00022980"/>
    </source>
</evidence>
<accession>A0ABV7KU61</accession>
<sequence>MALPTFTMRQLLEAGVHFGHQTHRWNPRMKPFIFGDRNNIHIIDLRQTVPLMHRALEVLRDITAGGGRVLFVATKRQAAEPIAKCAEACGQYYINHRWLGGMLTNWQTISHSIRRLKELEGKMAEDPHALGLTKKEHLQLSREHDKLQRSLGGIKEMGGLPDVLVIIDVQREDIAVAEAKKLGIPVIAVVDTNTDPEDITYPVPGNDDALRAIHLYCDLFSAAVLDGIQAEMGGAGDLGELEDPMAEPLPGTELSEGEPAAAETPEATTAPAGE</sequence>
<dbReference type="Gene3D" id="1.10.287.610">
    <property type="entry name" value="Helix hairpin bin"/>
    <property type="match status" value="1"/>
</dbReference>
<evidence type="ECO:0000256" key="4">
    <source>
        <dbReference type="ARBA" id="ARBA00035256"/>
    </source>
</evidence>
<dbReference type="Proteomes" id="UP001595528">
    <property type="component" value="Unassembled WGS sequence"/>
</dbReference>
<keyword evidence="9" id="KW-1185">Reference proteome</keyword>
<dbReference type="NCBIfam" id="TIGR01011">
    <property type="entry name" value="rpsB_bact"/>
    <property type="match status" value="1"/>
</dbReference>
<dbReference type="InterPro" id="IPR018130">
    <property type="entry name" value="Ribosomal_uS2_CS"/>
</dbReference>
<feature type="compositionally biased region" description="Low complexity" evidence="7">
    <location>
        <begin position="257"/>
        <end position="274"/>
    </location>
</feature>